<organism evidence="3 4">
    <name type="scientific">Flavobacterium reichenbachii</name>
    <dbReference type="NCBI Taxonomy" id="362418"/>
    <lineage>
        <taxon>Bacteria</taxon>
        <taxon>Pseudomonadati</taxon>
        <taxon>Bacteroidota</taxon>
        <taxon>Flavobacteriia</taxon>
        <taxon>Flavobacteriales</taxon>
        <taxon>Flavobacteriaceae</taxon>
        <taxon>Flavobacterium</taxon>
    </lineage>
</organism>
<reference evidence="3 4" key="1">
    <citation type="submission" date="2014-07" db="EMBL/GenBank/DDBJ databases">
        <title>Genome of Flavobacterium reichenbachii LMG 25512.</title>
        <authorList>
            <person name="Stropko S.J."/>
            <person name="Pipes S.E."/>
            <person name="Newman J.D."/>
        </authorList>
    </citation>
    <scope>NUCLEOTIDE SEQUENCE [LARGE SCALE GENOMIC DNA]</scope>
    <source>
        <strain evidence="3 4">LMG 25512</strain>
    </source>
</reference>
<dbReference type="InterPro" id="IPR058998">
    <property type="entry name" value="YycE-like_N"/>
</dbReference>
<evidence type="ECO:0000313" key="3">
    <source>
        <dbReference type="EMBL" id="KFF04608.1"/>
    </source>
</evidence>
<dbReference type="Pfam" id="PF22659">
    <property type="entry name" value="YycE-like_C"/>
    <property type="match status" value="1"/>
</dbReference>
<evidence type="ECO:0000313" key="4">
    <source>
        <dbReference type="Proteomes" id="UP000028715"/>
    </source>
</evidence>
<feature type="domain" description="YycE-like N-terminal" evidence="1">
    <location>
        <begin position="3"/>
        <end position="54"/>
    </location>
</feature>
<comment type="caution">
    <text evidence="3">The sequence shown here is derived from an EMBL/GenBank/DDBJ whole genome shotgun (WGS) entry which is preliminary data.</text>
</comment>
<evidence type="ECO:0000259" key="1">
    <source>
        <dbReference type="Pfam" id="PF22658"/>
    </source>
</evidence>
<dbReference type="InterPro" id="IPR029068">
    <property type="entry name" value="Glyas_Bleomycin-R_OHBP_Dase"/>
</dbReference>
<dbReference type="CDD" id="cd06587">
    <property type="entry name" value="VOC"/>
    <property type="match status" value="1"/>
</dbReference>
<dbReference type="eggNOG" id="COG0346">
    <property type="taxonomic scope" value="Bacteria"/>
</dbReference>
<dbReference type="OrthoDB" id="8018325at2"/>
<dbReference type="EMBL" id="JPRL01000001">
    <property type="protein sequence ID" value="KFF04608.1"/>
    <property type="molecule type" value="Genomic_DNA"/>
</dbReference>
<name>A0A085ZJJ4_9FLAO</name>
<keyword evidence="4" id="KW-1185">Reference proteome</keyword>
<dbReference type="AlphaFoldDB" id="A0A085ZJJ4"/>
<proteinExistence type="predicted"/>
<dbReference type="Proteomes" id="UP000028715">
    <property type="component" value="Unassembled WGS sequence"/>
</dbReference>
<protein>
    <submittedName>
        <fullName evidence="3">Prolyl endopeptidase</fullName>
    </submittedName>
</protein>
<gene>
    <name evidence="3" type="ORF">IW19_03265</name>
</gene>
<feature type="domain" description="YycE-like C-terminal" evidence="2">
    <location>
        <begin position="67"/>
        <end position="119"/>
    </location>
</feature>
<dbReference type="RefSeq" id="WP_035681095.1">
    <property type="nucleotide sequence ID" value="NZ_JPRL01000001.1"/>
</dbReference>
<dbReference type="Gene3D" id="3.10.180.10">
    <property type="entry name" value="2,3-Dihydroxybiphenyl 1,2-Dioxygenase, domain 1"/>
    <property type="match status" value="1"/>
</dbReference>
<dbReference type="Pfam" id="PF22658">
    <property type="entry name" value="YycE-like_N"/>
    <property type="match status" value="1"/>
</dbReference>
<dbReference type="SUPFAM" id="SSF54593">
    <property type="entry name" value="Glyoxalase/Bleomycin resistance protein/Dihydroxybiphenyl dioxygenase"/>
    <property type="match status" value="1"/>
</dbReference>
<accession>A0A085ZJJ4</accession>
<dbReference type="InterPro" id="IPR058997">
    <property type="entry name" value="YycE-like_C"/>
</dbReference>
<dbReference type="STRING" id="362418.IW19_03265"/>
<sequence length="130" mass="15227">MFLRVARHTNDLDRIEKFYVDILGFERLGGFQKHNNYDGIFIGKSGLDWHFEFTQSETNANHTFDEDDVIVLYPKTILDYNELIKRLLQCNISSIHAINPFWNENGKMFLDPDGYRIVVSPLKAEISEIE</sequence>
<evidence type="ECO:0000259" key="2">
    <source>
        <dbReference type="Pfam" id="PF22659"/>
    </source>
</evidence>